<feature type="transmembrane region" description="Helical" evidence="1">
    <location>
        <begin position="12"/>
        <end position="31"/>
    </location>
</feature>
<keyword evidence="1" id="KW-1133">Transmembrane helix</keyword>
<dbReference type="EMBL" id="BK015409">
    <property type="protein sequence ID" value="DAE05394.1"/>
    <property type="molecule type" value="Genomic_DNA"/>
</dbReference>
<organism evidence="2">
    <name type="scientific">Siphoviridae sp. cttm829</name>
    <dbReference type="NCBI Taxonomy" id="2825707"/>
    <lineage>
        <taxon>Viruses</taxon>
        <taxon>Duplodnaviria</taxon>
        <taxon>Heunggongvirae</taxon>
        <taxon>Uroviricota</taxon>
        <taxon>Caudoviricetes</taxon>
    </lineage>
</organism>
<keyword evidence="1" id="KW-0472">Membrane</keyword>
<evidence type="ECO:0000313" key="2">
    <source>
        <dbReference type="EMBL" id="DAE05394.1"/>
    </source>
</evidence>
<accession>A0A8S5PEJ7</accession>
<protein>
    <submittedName>
        <fullName evidence="2">Uncharacterized protein</fullName>
    </submittedName>
</protein>
<keyword evidence="1" id="KW-0812">Transmembrane</keyword>
<name>A0A8S5PEJ7_9CAUD</name>
<proteinExistence type="predicted"/>
<evidence type="ECO:0000256" key="1">
    <source>
        <dbReference type="SAM" id="Phobius"/>
    </source>
</evidence>
<sequence length="34" mass="4304">MNRFIYNIGTKIFCFIVIYYRLAMYLCFSYSHRR</sequence>
<reference evidence="2" key="1">
    <citation type="journal article" date="2021" name="Proc. Natl. Acad. Sci. U.S.A.">
        <title>A Catalog of Tens of Thousands of Viruses from Human Metagenomes Reveals Hidden Associations with Chronic Diseases.</title>
        <authorList>
            <person name="Tisza M.J."/>
            <person name="Buck C.B."/>
        </authorList>
    </citation>
    <scope>NUCLEOTIDE SEQUENCE</scope>
    <source>
        <strain evidence="2">Cttm829</strain>
    </source>
</reference>